<gene>
    <name evidence="2" type="ordered locus">PB2503_01042</name>
</gene>
<dbReference type="PANTHER" id="PTHR42782:SF4">
    <property type="entry name" value="DUF455 DOMAIN-CONTAINING PROTEIN"/>
    <property type="match status" value="1"/>
</dbReference>
<sequence>MQDERRRRLAAVLLTSDPLLKVERALAGVETTDIDGQAEGRDSDPADLDPWPLPARRARPPLLDPADMPKRGSGSDRGRAALLHAIAHIEINAIDLAADMAGRFTPTLPAADRQAFLDDWTAVMMDEARHFRLLTERLVAYGVSYGDLPAHSGLFDAALRTRDDVAARLAVAPLVLEARGLDVTPAMINRLRRAGDTESARVLEEIYEDEIGHVAAGVRWFERVCAHRGLAPATAFRDLVAAYYGPGLKKPFNQEGRRRSGFPVTWYDAPELQKSFTTSS</sequence>
<evidence type="ECO:0000313" key="3">
    <source>
        <dbReference type="Proteomes" id="UP000001302"/>
    </source>
</evidence>
<dbReference type="HOGENOM" id="CLU_035354_0_1_5"/>
<dbReference type="PANTHER" id="PTHR42782">
    <property type="entry name" value="SI:CH73-314G15.3"/>
    <property type="match status" value="1"/>
</dbReference>
<accession>E0TB85</accession>
<proteinExistence type="predicted"/>
<protein>
    <recommendedName>
        <fullName evidence="4">Rhamnosyltransferase</fullName>
    </recommendedName>
</protein>
<feature type="compositionally biased region" description="Basic and acidic residues" evidence="1">
    <location>
        <begin position="67"/>
        <end position="76"/>
    </location>
</feature>
<dbReference type="PIRSF" id="PIRSF012318">
    <property type="entry name" value="UCP012318"/>
    <property type="match status" value="1"/>
</dbReference>
<dbReference type="InterPro" id="IPR011197">
    <property type="entry name" value="UCP012318"/>
</dbReference>
<dbReference type="InterPro" id="IPR007402">
    <property type="entry name" value="DUF455"/>
</dbReference>
<dbReference type="eggNOG" id="COG2833">
    <property type="taxonomic scope" value="Bacteria"/>
</dbReference>
<dbReference type="Pfam" id="PF04305">
    <property type="entry name" value="DUF455"/>
    <property type="match status" value="1"/>
</dbReference>
<dbReference type="Proteomes" id="UP000001302">
    <property type="component" value="Chromosome"/>
</dbReference>
<dbReference type="AlphaFoldDB" id="E0TB85"/>
<dbReference type="KEGG" id="pbr:PB2503_01042"/>
<dbReference type="InterPro" id="IPR009078">
    <property type="entry name" value="Ferritin-like_SF"/>
</dbReference>
<dbReference type="CDD" id="cd00657">
    <property type="entry name" value="Ferritin_like"/>
    <property type="match status" value="1"/>
</dbReference>
<organism evidence="2 3">
    <name type="scientific">Parvularcula bermudensis (strain ATCC BAA-594 / HTCC2503 / KCTC 12087)</name>
    <dbReference type="NCBI Taxonomy" id="314260"/>
    <lineage>
        <taxon>Bacteria</taxon>
        <taxon>Pseudomonadati</taxon>
        <taxon>Pseudomonadota</taxon>
        <taxon>Alphaproteobacteria</taxon>
        <taxon>Parvularculales</taxon>
        <taxon>Parvularculaceae</taxon>
        <taxon>Parvularcula</taxon>
    </lineage>
</organism>
<dbReference type="RefSeq" id="WP_013299263.1">
    <property type="nucleotide sequence ID" value="NC_014414.1"/>
</dbReference>
<dbReference type="SUPFAM" id="SSF47240">
    <property type="entry name" value="Ferritin-like"/>
    <property type="match status" value="1"/>
</dbReference>
<keyword evidence="3" id="KW-1185">Reference proteome</keyword>
<feature type="region of interest" description="Disordered" evidence="1">
    <location>
        <begin position="30"/>
        <end position="76"/>
    </location>
</feature>
<reference evidence="3" key="1">
    <citation type="submission" date="2010-08" db="EMBL/GenBank/DDBJ databases">
        <title>Genome sequence of Parvularcula bermudensis HTCC2503.</title>
        <authorList>
            <person name="Kang D.-M."/>
            <person name="Oh H.-M."/>
            <person name="Cho J.-C."/>
        </authorList>
    </citation>
    <scope>NUCLEOTIDE SEQUENCE [LARGE SCALE GENOMIC DNA]</scope>
    <source>
        <strain evidence="3">ATCC BAA-594 / HTCC2503 / KCTC 12087</strain>
    </source>
</reference>
<evidence type="ECO:0008006" key="4">
    <source>
        <dbReference type="Google" id="ProtNLM"/>
    </source>
</evidence>
<evidence type="ECO:0000256" key="1">
    <source>
        <dbReference type="SAM" id="MobiDB-lite"/>
    </source>
</evidence>
<reference evidence="2 3" key="2">
    <citation type="journal article" date="2011" name="J. Bacteriol.">
        <title>Complete genome sequence of strain HTCC2503T of Parvularcula bermudensis, the type species of the order "Parvularculales" in the class Alphaproteobacteria.</title>
        <authorList>
            <person name="Oh H.M."/>
            <person name="Kang I."/>
            <person name="Vergin K.L."/>
            <person name="Kang D."/>
            <person name="Rhee K.H."/>
            <person name="Giovannoni S.J."/>
            <person name="Cho J.C."/>
        </authorList>
    </citation>
    <scope>NUCLEOTIDE SEQUENCE [LARGE SCALE GENOMIC DNA]</scope>
    <source>
        <strain evidence="3">ATCC BAA-594 / HTCC2503 / KCTC 12087</strain>
    </source>
</reference>
<name>E0TB85_PARBH</name>
<dbReference type="OrthoDB" id="9778629at2"/>
<dbReference type="EMBL" id="CP002156">
    <property type="protein sequence ID" value="ADM08289.1"/>
    <property type="molecule type" value="Genomic_DNA"/>
</dbReference>
<evidence type="ECO:0000313" key="2">
    <source>
        <dbReference type="EMBL" id="ADM08289.1"/>
    </source>
</evidence>
<dbReference type="STRING" id="314260.PB2503_01042"/>